<dbReference type="Gene3D" id="3.40.50.2300">
    <property type="match status" value="2"/>
</dbReference>
<dbReference type="Pfam" id="PF13458">
    <property type="entry name" value="Peripla_BP_6"/>
    <property type="match status" value="1"/>
</dbReference>
<name>A0A932GNH8_UNCTE</name>
<evidence type="ECO:0000256" key="2">
    <source>
        <dbReference type="ARBA" id="ARBA00022729"/>
    </source>
</evidence>
<proteinExistence type="inferred from homology"/>
<feature type="domain" description="Leucine-binding protein" evidence="3">
    <location>
        <begin position="4"/>
        <end position="172"/>
    </location>
</feature>
<evidence type="ECO:0000313" key="4">
    <source>
        <dbReference type="EMBL" id="MBI3014413.1"/>
    </source>
</evidence>
<dbReference type="Proteomes" id="UP000741360">
    <property type="component" value="Unassembled WGS sequence"/>
</dbReference>
<sequence>MVVKAEYAPGSKDFSDVILKAKSAGAEAVFAVPTPPDGMTIFKQMKELDYNPKAYLFVRAPDGPVWGQNLGKNGDYVLLMPGWHNSVRYPKVAELNESHRKRVNRPADVLVGPSYACVQIAADAIARAGSLDRGKIRDAIAATNMTTVVGPVRFKPDGKGEVRVFIPQWQKGKQELVWPKEFATAPFVYPAPPFDRR</sequence>
<dbReference type="PANTHER" id="PTHR30483:SF37">
    <property type="entry name" value="ABC TRANSPORTER SUBSTRATE-BINDING PROTEIN"/>
    <property type="match status" value="1"/>
</dbReference>
<dbReference type="EMBL" id="JACPSX010000090">
    <property type="protein sequence ID" value="MBI3014413.1"/>
    <property type="molecule type" value="Genomic_DNA"/>
</dbReference>
<accession>A0A932GNH8</accession>
<dbReference type="InterPro" id="IPR028081">
    <property type="entry name" value="Leu-bd"/>
</dbReference>
<organism evidence="4 5">
    <name type="scientific">Tectimicrobiota bacterium</name>
    <dbReference type="NCBI Taxonomy" id="2528274"/>
    <lineage>
        <taxon>Bacteria</taxon>
        <taxon>Pseudomonadati</taxon>
        <taxon>Nitrospinota/Tectimicrobiota group</taxon>
        <taxon>Candidatus Tectimicrobiota</taxon>
    </lineage>
</organism>
<dbReference type="PANTHER" id="PTHR30483">
    <property type="entry name" value="LEUCINE-SPECIFIC-BINDING PROTEIN"/>
    <property type="match status" value="1"/>
</dbReference>
<dbReference type="SUPFAM" id="SSF53822">
    <property type="entry name" value="Periplasmic binding protein-like I"/>
    <property type="match status" value="1"/>
</dbReference>
<dbReference type="AlphaFoldDB" id="A0A932GNH8"/>
<comment type="caution">
    <text evidence="4">The sequence shown here is derived from an EMBL/GenBank/DDBJ whole genome shotgun (WGS) entry which is preliminary data.</text>
</comment>
<dbReference type="InterPro" id="IPR051010">
    <property type="entry name" value="BCAA_transport"/>
</dbReference>
<reference evidence="4" key="1">
    <citation type="submission" date="2020-07" db="EMBL/GenBank/DDBJ databases">
        <title>Huge and variable diversity of episymbiotic CPR bacteria and DPANN archaea in groundwater ecosystems.</title>
        <authorList>
            <person name="He C.Y."/>
            <person name="Keren R."/>
            <person name="Whittaker M."/>
            <person name="Farag I.F."/>
            <person name="Doudna J."/>
            <person name="Cate J.H.D."/>
            <person name="Banfield J.F."/>
        </authorList>
    </citation>
    <scope>NUCLEOTIDE SEQUENCE</scope>
    <source>
        <strain evidence="4">NC_groundwater_717_Ag_S-0.2um_59_8</strain>
    </source>
</reference>
<dbReference type="InterPro" id="IPR028082">
    <property type="entry name" value="Peripla_BP_I"/>
</dbReference>
<evidence type="ECO:0000313" key="5">
    <source>
        <dbReference type="Proteomes" id="UP000741360"/>
    </source>
</evidence>
<protein>
    <submittedName>
        <fullName evidence="4">ABC transporter substrate-binding protein</fullName>
    </submittedName>
</protein>
<comment type="similarity">
    <text evidence="1">Belongs to the leucine-binding protein family.</text>
</comment>
<evidence type="ECO:0000256" key="1">
    <source>
        <dbReference type="ARBA" id="ARBA00010062"/>
    </source>
</evidence>
<gene>
    <name evidence="4" type="ORF">HYY65_04985</name>
</gene>
<keyword evidence="2" id="KW-0732">Signal</keyword>
<evidence type="ECO:0000259" key="3">
    <source>
        <dbReference type="Pfam" id="PF13458"/>
    </source>
</evidence>